<dbReference type="AlphaFoldDB" id="B9BKY2"/>
<evidence type="ECO:0000313" key="2">
    <source>
        <dbReference type="Proteomes" id="UP000004535"/>
    </source>
</evidence>
<accession>B9BKY2</accession>
<gene>
    <name evidence="1" type="ORF">BURMUCGD2_5740</name>
</gene>
<comment type="caution">
    <text evidence="1">The sequence shown here is derived from an EMBL/GenBank/DDBJ whole genome shotgun (WGS) entry which is preliminary data.</text>
</comment>
<proteinExistence type="predicted"/>
<evidence type="ECO:0000313" key="1">
    <source>
        <dbReference type="EMBL" id="EEE08599.1"/>
    </source>
</evidence>
<dbReference type="Proteomes" id="UP000004535">
    <property type="component" value="Unassembled WGS sequence"/>
</dbReference>
<sequence>MSSAVRRPITRYTRALHGALRPIAEQAAEAVSVLRRLAVAHG</sequence>
<dbReference type="EMBL" id="ACFC01000002">
    <property type="protein sequence ID" value="EEE08599.1"/>
    <property type="molecule type" value="Genomic_DNA"/>
</dbReference>
<organism evidence="1 2">
    <name type="scientific">Burkholderia multivorans CGD2</name>
    <dbReference type="NCBI Taxonomy" id="513052"/>
    <lineage>
        <taxon>Bacteria</taxon>
        <taxon>Pseudomonadati</taxon>
        <taxon>Pseudomonadota</taxon>
        <taxon>Betaproteobacteria</taxon>
        <taxon>Burkholderiales</taxon>
        <taxon>Burkholderiaceae</taxon>
        <taxon>Burkholderia</taxon>
        <taxon>Burkholderia cepacia complex</taxon>
    </lineage>
</organism>
<name>B9BKY2_9BURK</name>
<protein>
    <submittedName>
        <fullName evidence="1">Uncharacterized protein</fullName>
    </submittedName>
</protein>
<reference evidence="1 2" key="1">
    <citation type="journal article" date="2012" name="J. Bacteriol.">
        <title>Draft Genome Sequence Determination for Cystic Fibrosis and Chronic Granulomatous Disease Burkholderia multivorans Isolates.</title>
        <authorList>
            <person name="Varga J.J."/>
            <person name="Losada L."/>
            <person name="Zelazny A.M."/>
            <person name="Brinkac L."/>
            <person name="Harkins D."/>
            <person name="Radune D."/>
            <person name="Hostetler J."/>
            <person name="Sampaio E.P."/>
            <person name="Ronning C.M."/>
            <person name="Nierman W.C."/>
            <person name="Greenberg D.E."/>
            <person name="Holland S.M."/>
            <person name="Goldberg J.B."/>
        </authorList>
    </citation>
    <scope>NUCLEOTIDE SEQUENCE [LARGE SCALE GENOMIC DNA]</scope>
    <source>
        <strain evidence="1 2">CGD2</strain>
    </source>
</reference>